<keyword evidence="3" id="KW-1185">Reference proteome</keyword>
<dbReference type="AlphaFoldDB" id="A0A151IEL9"/>
<feature type="non-terminal residue" evidence="2">
    <location>
        <position position="1"/>
    </location>
</feature>
<feature type="compositionally biased region" description="Low complexity" evidence="1">
    <location>
        <begin position="38"/>
        <end position="50"/>
    </location>
</feature>
<name>A0A151IEL9_9HYME</name>
<evidence type="ECO:0000256" key="1">
    <source>
        <dbReference type="SAM" id="MobiDB-lite"/>
    </source>
</evidence>
<protein>
    <submittedName>
        <fullName evidence="2">Uncharacterized protein</fullName>
    </submittedName>
</protein>
<reference evidence="2 3" key="1">
    <citation type="submission" date="2016-03" db="EMBL/GenBank/DDBJ databases">
        <title>Cyphomyrmex costatus WGS genome.</title>
        <authorList>
            <person name="Nygaard S."/>
            <person name="Hu H."/>
            <person name="Boomsma J."/>
            <person name="Zhang G."/>
        </authorList>
    </citation>
    <scope>NUCLEOTIDE SEQUENCE [LARGE SCALE GENOMIC DNA]</scope>
    <source>
        <strain evidence="2">MS0001</strain>
        <tissue evidence="2">Whole body</tissue>
    </source>
</reference>
<organism evidence="2 3">
    <name type="scientific">Cyphomyrmex costatus</name>
    <dbReference type="NCBI Taxonomy" id="456900"/>
    <lineage>
        <taxon>Eukaryota</taxon>
        <taxon>Metazoa</taxon>
        <taxon>Ecdysozoa</taxon>
        <taxon>Arthropoda</taxon>
        <taxon>Hexapoda</taxon>
        <taxon>Insecta</taxon>
        <taxon>Pterygota</taxon>
        <taxon>Neoptera</taxon>
        <taxon>Endopterygota</taxon>
        <taxon>Hymenoptera</taxon>
        <taxon>Apocrita</taxon>
        <taxon>Aculeata</taxon>
        <taxon>Formicoidea</taxon>
        <taxon>Formicidae</taxon>
        <taxon>Myrmicinae</taxon>
        <taxon>Cyphomyrmex</taxon>
    </lineage>
</organism>
<feature type="region of interest" description="Disordered" evidence="1">
    <location>
        <begin position="1"/>
        <end position="155"/>
    </location>
</feature>
<evidence type="ECO:0000313" key="2">
    <source>
        <dbReference type="EMBL" id="KYM99261.1"/>
    </source>
</evidence>
<proteinExistence type="predicted"/>
<evidence type="ECO:0000313" key="3">
    <source>
        <dbReference type="Proteomes" id="UP000078542"/>
    </source>
</evidence>
<dbReference type="EMBL" id="KQ977862">
    <property type="protein sequence ID" value="KYM99261.1"/>
    <property type="molecule type" value="Genomic_DNA"/>
</dbReference>
<gene>
    <name evidence="2" type="ORF">ALC62_09988</name>
</gene>
<dbReference type="Proteomes" id="UP000078542">
    <property type="component" value="Unassembled WGS sequence"/>
</dbReference>
<accession>A0A151IEL9</accession>
<sequence length="244" mass="26850">SLLGNLRETRGIRHFVATRSRRRSQAESAGFRSAVPGPSSRRPSAQAAASWKEQKATPPQSRHDHVRSPLTVFHLHSGKERQGERVLSTSPRDSLPREALSRRHRHQAERISSRIVVVPESSLPPQPLSCKPPSRRSSFSVPPSTPPIPLVRATAPSPPCRIQMSLFSGPLRSPFTQPVRGYEERQRARKRLRGCLGEGAGESWVVKAGSIRAPPTDTLAPNKRVGALSSWLLEEPATVCDKIA</sequence>